<dbReference type="EMBL" id="QGSV01000151">
    <property type="protein sequence ID" value="PWU48775.1"/>
    <property type="molecule type" value="Genomic_DNA"/>
</dbReference>
<evidence type="ECO:0000256" key="2">
    <source>
        <dbReference type="ARBA" id="ARBA00023125"/>
    </source>
</evidence>
<comment type="caution">
    <text evidence="5">The sequence shown here is derived from an EMBL/GenBank/DDBJ whole genome shotgun (WGS) entry which is preliminary data.</text>
</comment>
<sequence>MAPVTSGDPTTRSAFVHAQLREDVLRGVLPPGSRLRFVELAERFSVSQSVVREALTRLAEQGLAVAMPQQGFRVRPLTLADLDELTEARIEIETLVLRRSIQRGGLAWESSVLAAHHTLANTPLTFPSGDVNPEWAEAHDEFHSATLRGCGNERLLSIASSLRDAASLYRWWSRTVGHDENRDHALEHRQILDATNARDEEGATRALAQHIQRTSDALRTAASEASHQQAS</sequence>
<dbReference type="SUPFAM" id="SSF46785">
    <property type="entry name" value="Winged helix' DNA-binding domain"/>
    <property type="match status" value="1"/>
</dbReference>
<dbReference type="Pfam" id="PF07729">
    <property type="entry name" value="FCD"/>
    <property type="match status" value="1"/>
</dbReference>
<dbReference type="InterPro" id="IPR011711">
    <property type="entry name" value="GntR_C"/>
</dbReference>
<dbReference type="PANTHER" id="PTHR43537">
    <property type="entry name" value="TRANSCRIPTIONAL REGULATOR, GNTR FAMILY"/>
    <property type="match status" value="1"/>
</dbReference>
<dbReference type="GO" id="GO:0003677">
    <property type="term" value="F:DNA binding"/>
    <property type="evidence" value="ECO:0007669"/>
    <property type="project" value="UniProtKB-KW"/>
</dbReference>
<dbReference type="AlphaFoldDB" id="A0A317K6F8"/>
<proteinExistence type="predicted"/>
<keyword evidence="6" id="KW-1185">Reference proteome</keyword>
<accession>A0A317K6F8</accession>
<feature type="domain" description="HTH gntR-type" evidence="4">
    <location>
        <begin position="10"/>
        <end position="77"/>
    </location>
</feature>
<protein>
    <submittedName>
        <fullName evidence="5">GntR family transcriptional regulator</fullName>
    </submittedName>
</protein>
<dbReference type="PANTHER" id="PTHR43537:SF20">
    <property type="entry name" value="HTH-TYPE TRANSCRIPTIONAL REPRESSOR GLAR"/>
    <property type="match status" value="1"/>
</dbReference>
<dbReference type="InterPro" id="IPR036388">
    <property type="entry name" value="WH-like_DNA-bd_sf"/>
</dbReference>
<evidence type="ECO:0000313" key="5">
    <source>
        <dbReference type="EMBL" id="PWU48775.1"/>
    </source>
</evidence>
<keyword evidence="2" id="KW-0238">DNA-binding</keyword>
<name>A0A317K6F8_9ACTN</name>
<evidence type="ECO:0000256" key="1">
    <source>
        <dbReference type="ARBA" id="ARBA00023015"/>
    </source>
</evidence>
<dbReference type="CDD" id="cd07377">
    <property type="entry name" value="WHTH_GntR"/>
    <property type="match status" value="1"/>
</dbReference>
<gene>
    <name evidence="5" type="ORF">DLJ46_10815</name>
</gene>
<dbReference type="Gene3D" id="1.10.10.10">
    <property type="entry name" value="Winged helix-like DNA-binding domain superfamily/Winged helix DNA-binding domain"/>
    <property type="match status" value="1"/>
</dbReference>
<dbReference type="GO" id="GO:0003700">
    <property type="term" value="F:DNA-binding transcription factor activity"/>
    <property type="evidence" value="ECO:0007669"/>
    <property type="project" value="InterPro"/>
</dbReference>
<dbReference type="Pfam" id="PF00392">
    <property type="entry name" value="GntR"/>
    <property type="match status" value="1"/>
</dbReference>
<evidence type="ECO:0000256" key="3">
    <source>
        <dbReference type="ARBA" id="ARBA00023163"/>
    </source>
</evidence>
<evidence type="ECO:0000313" key="6">
    <source>
        <dbReference type="Proteomes" id="UP000245683"/>
    </source>
</evidence>
<dbReference type="SUPFAM" id="SSF48008">
    <property type="entry name" value="GntR ligand-binding domain-like"/>
    <property type="match status" value="1"/>
</dbReference>
<dbReference type="Proteomes" id="UP000245683">
    <property type="component" value="Unassembled WGS sequence"/>
</dbReference>
<dbReference type="InterPro" id="IPR008920">
    <property type="entry name" value="TF_FadR/GntR_C"/>
</dbReference>
<dbReference type="InterPro" id="IPR000524">
    <property type="entry name" value="Tscrpt_reg_HTH_GntR"/>
</dbReference>
<keyword evidence="3" id="KW-0804">Transcription</keyword>
<dbReference type="Gene3D" id="1.20.120.530">
    <property type="entry name" value="GntR ligand-binding domain-like"/>
    <property type="match status" value="1"/>
</dbReference>
<evidence type="ECO:0000259" key="4">
    <source>
        <dbReference type="PROSITE" id="PS50949"/>
    </source>
</evidence>
<dbReference type="PROSITE" id="PS50949">
    <property type="entry name" value="HTH_GNTR"/>
    <property type="match status" value="1"/>
</dbReference>
<reference evidence="6" key="1">
    <citation type="submission" date="2018-05" db="EMBL/GenBank/DDBJ databases">
        <title>Micromonospora globispora sp. nov. and Micromonospora rugosa sp. nov., isolated from marine sediment.</title>
        <authorList>
            <person name="Carro L."/>
            <person name="Aysel V."/>
            <person name="Cetin D."/>
            <person name="Igual J.M."/>
            <person name="Klenk H.-P."/>
            <person name="Trujillo M.E."/>
            <person name="Sahin N."/>
        </authorList>
    </citation>
    <scope>NUCLEOTIDE SEQUENCE [LARGE SCALE GENOMIC DNA]</scope>
    <source>
        <strain evidence="6">S2904</strain>
    </source>
</reference>
<dbReference type="OrthoDB" id="8680240at2"/>
<organism evidence="5 6">
    <name type="scientific">Micromonospora globispora</name>
    <dbReference type="NCBI Taxonomy" id="1450148"/>
    <lineage>
        <taxon>Bacteria</taxon>
        <taxon>Bacillati</taxon>
        <taxon>Actinomycetota</taxon>
        <taxon>Actinomycetes</taxon>
        <taxon>Micromonosporales</taxon>
        <taxon>Micromonosporaceae</taxon>
        <taxon>Micromonospora</taxon>
    </lineage>
</organism>
<keyword evidence="1" id="KW-0805">Transcription regulation</keyword>
<dbReference type="SMART" id="SM00895">
    <property type="entry name" value="FCD"/>
    <property type="match status" value="1"/>
</dbReference>
<dbReference type="SMART" id="SM00345">
    <property type="entry name" value="HTH_GNTR"/>
    <property type="match status" value="1"/>
</dbReference>
<dbReference type="InterPro" id="IPR036390">
    <property type="entry name" value="WH_DNA-bd_sf"/>
</dbReference>